<sequence length="52" mass="6043">MAAETFLAAFDQRDRYDLSCPQARPWLYGIATNLIGRHRRGEIRFYRAPPSS</sequence>
<keyword evidence="2" id="KW-1185">Reference proteome</keyword>
<evidence type="ECO:0000313" key="1">
    <source>
        <dbReference type="EMBL" id="MFI6502037.1"/>
    </source>
</evidence>
<dbReference type="EMBL" id="JBITGY010000009">
    <property type="protein sequence ID" value="MFI6502037.1"/>
    <property type="molecule type" value="Genomic_DNA"/>
</dbReference>
<evidence type="ECO:0000313" key="2">
    <source>
        <dbReference type="Proteomes" id="UP001612741"/>
    </source>
</evidence>
<dbReference type="SUPFAM" id="SSF88946">
    <property type="entry name" value="Sigma2 domain of RNA polymerase sigma factors"/>
    <property type="match status" value="1"/>
</dbReference>
<dbReference type="Gene3D" id="1.10.1740.10">
    <property type="match status" value="1"/>
</dbReference>
<evidence type="ECO:0008006" key="3">
    <source>
        <dbReference type="Google" id="ProtNLM"/>
    </source>
</evidence>
<proteinExistence type="predicted"/>
<reference evidence="1 2" key="1">
    <citation type="submission" date="2024-10" db="EMBL/GenBank/DDBJ databases">
        <title>The Natural Products Discovery Center: Release of the First 8490 Sequenced Strains for Exploring Actinobacteria Biosynthetic Diversity.</title>
        <authorList>
            <person name="Kalkreuter E."/>
            <person name="Kautsar S.A."/>
            <person name="Yang D."/>
            <person name="Bader C.D."/>
            <person name="Teijaro C.N."/>
            <person name="Fluegel L."/>
            <person name="Davis C.M."/>
            <person name="Simpson J.R."/>
            <person name="Lauterbach L."/>
            <person name="Steele A.D."/>
            <person name="Gui C."/>
            <person name="Meng S."/>
            <person name="Li G."/>
            <person name="Viehrig K."/>
            <person name="Ye F."/>
            <person name="Su P."/>
            <person name="Kiefer A.F."/>
            <person name="Nichols A."/>
            <person name="Cepeda A.J."/>
            <person name="Yan W."/>
            <person name="Fan B."/>
            <person name="Jiang Y."/>
            <person name="Adhikari A."/>
            <person name="Zheng C.-J."/>
            <person name="Schuster L."/>
            <person name="Cowan T.M."/>
            <person name="Smanski M.J."/>
            <person name="Chevrette M.G."/>
            <person name="De Carvalho L.P.S."/>
            <person name="Shen B."/>
        </authorList>
    </citation>
    <scope>NUCLEOTIDE SEQUENCE [LARGE SCALE GENOMIC DNA]</scope>
    <source>
        <strain evidence="1 2">NPDC050545</strain>
    </source>
</reference>
<accession>A0ABW7Z256</accession>
<organism evidence="1 2">
    <name type="scientific">Nonomuraea typhae</name>
    <dbReference type="NCBI Taxonomy" id="2603600"/>
    <lineage>
        <taxon>Bacteria</taxon>
        <taxon>Bacillati</taxon>
        <taxon>Actinomycetota</taxon>
        <taxon>Actinomycetes</taxon>
        <taxon>Streptosporangiales</taxon>
        <taxon>Streptosporangiaceae</taxon>
        <taxon>Nonomuraea</taxon>
    </lineage>
</organism>
<dbReference type="RefSeq" id="WP_397087014.1">
    <property type="nucleotide sequence ID" value="NZ_JBITGY010000009.1"/>
</dbReference>
<comment type="caution">
    <text evidence="1">The sequence shown here is derived from an EMBL/GenBank/DDBJ whole genome shotgun (WGS) entry which is preliminary data.</text>
</comment>
<name>A0ABW7Z256_9ACTN</name>
<dbReference type="InterPro" id="IPR013325">
    <property type="entry name" value="RNA_pol_sigma_r2"/>
</dbReference>
<dbReference type="Proteomes" id="UP001612741">
    <property type="component" value="Unassembled WGS sequence"/>
</dbReference>
<gene>
    <name evidence="1" type="ORF">ACIBG2_31980</name>
</gene>
<protein>
    <recommendedName>
        <fullName evidence="3">RNA polymerase sigma-70 region 2 domain-containing protein</fullName>
    </recommendedName>
</protein>